<evidence type="ECO:0000313" key="2">
    <source>
        <dbReference type="Proteomes" id="UP000198953"/>
    </source>
</evidence>
<proteinExistence type="predicted"/>
<reference evidence="1 2" key="1">
    <citation type="submission" date="2016-10" db="EMBL/GenBank/DDBJ databases">
        <authorList>
            <person name="de Groot N.N."/>
        </authorList>
    </citation>
    <scope>NUCLEOTIDE SEQUENCE [LARGE SCALE GENOMIC DNA]</scope>
    <source>
        <strain evidence="1 2">DSM 43357</strain>
    </source>
</reference>
<name>A0A1H7WTP1_9ACTN</name>
<evidence type="ECO:0008006" key="3">
    <source>
        <dbReference type="Google" id="ProtNLM"/>
    </source>
</evidence>
<dbReference type="Proteomes" id="UP000198953">
    <property type="component" value="Unassembled WGS sequence"/>
</dbReference>
<dbReference type="OrthoDB" id="3542069at2"/>
<keyword evidence="2" id="KW-1185">Reference proteome</keyword>
<evidence type="ECO:0000313" key="1">
    <source>
        <dbReference type="EMBL" id="SEM24318.1"/>
    </source>
</evidence>
<accession>A0A1H7WTP1</accession>
<dbReference type="EMBL" id="FOBF01000011">
    <property type="protein sequence ID" value="SEM24318.1"/>
    <property type="molecule type" value="Genomic_DNA"/>
</dbReference>
<dbReference type="STRING" id="46177.SAMN05660976_04563"/>
<sequence>MENGYTAGWPGIMRGAGAYDDEATHAREVLRRVTEAFARAGRPMGHDHYGAELEKSFPQLKADVIDAFHAHIADLDRTRDGLRVTAAGYRAADAPEA</sequence>
<dbReference type="AlphaFoldDB" id="A0A1H7WTP1"/>
<gene>
    <name evidence="1" type="ORF">SAMN05660976_04563</name>
</gene>
<protein>
    <recommendedName>
        <fullName evidence="3">Excreted virulence factor EspC, type VII ESX diderm</fullName>
    </recommendedName>
</protein>
<organism evidence="1 2">
    <name type="scientific">Nonomuraea pusilla</name>
    <dbReference type="NCBI Taxonomy" id="46177"/>
    <lineage>
        <taxon>Bacteria</taxon>
        <taxon>Bacillati</taxon>
        <taxon>Actinomycetota</taxon>
        <taxon>Actinomycetes</taxon>
        <taxon>Streptosporangiales</taxon>
        <taxon>Streptosporangiaceae</taxon>
        <taxon>Nonomuraea</taxon>
    </lineage>
</organism>
<dbReference type="RefSeq" id="WP_091102606.1">
    <property type="nucleotide sequence ID" value="NZ_FOBF01000011.1"/>
</dbReference>